<dbReference type="Gene3D" id="3.40.50.720">
    <property type="entry name" value="NAD(P)-binding Rossmann-like Domain"/>
    <property type="match status" value="1"/>
</dbReference>
<protein>
    <submittedName>
        <fullName evidence="1">Uncharacterized protein</fullName>
    </submittedName>
</protein>
<proteinExistence type="predicted"/>
<dbReference type="Proteomes" id="UP001201273">
    <property type="component" value="Unassembled WGS sequence"/>
</dbReference>
<dbReference type="EMBL" id="JAIMJA010000011">
    <property type="protein sequence ID" value="MCE2595578.1"/>
    <property type="molecule type" value="Genomic_DNA"/>
</dbReference>
<gene>
    <name evidence="1" type="ORF">K6Y31_12180</name>
</gene>
<dbReference type="RefSeq" id="WP_233053088.1">
    <property type="nucleotide sequence ID" value="NZ_JAIMJA010000011.1"/>
</dbReference>
<evidence type="ECO:0000313" key="1">
    <source>
        <dbReference type="EMBL" id="MCE2595578.1"/>
    </source>
</evidence>
<keyword evidence="2" id="KW-1185">Reference proteome</keyword>
<comment type="caution">
    <text evidence="1">The sequence shown here is derived from an EMBL/GenBank/DDBJ whole genome shotgun (WGS) entry which is preliminary data.</text>
</comment>
<accession>A0ABS8WCZ1</accession>
<sequence length="601" mass="68749">MIKLGIIPSSTISKNHITAIFNSIRDKRNIEPHIIYINQQSISTLDFEPKLECDIYLIQESNYINFNFIPPESIKIGLPHGLDIPLEKTIKTYGGGFDFDYILSAVEQIKQPTKTYYNDFPLQLRSHQHNSIVEIPFGQPKLDAFIDTVEANQDKKKAIIYHLSYLEIEQDWVASLIKPTLFSLLKSFPEHDIIFRPHHLDRESKLLNDIVTEAREYVNFIYSIADSYIEDYSRGEVMVCHRAYSQHLFGYATGNMSIICKPDDLTETLSINPAQFSDSSIENLTSEIKKIIGKNQPFSRQKIIENCRSEGIHNPGESIKYLVNHLEHIIQNRPPLEWTSYSLNTEKEPLIPFLCLNILSARTANMAFQALCAKFPNWPLGYLLAADSYSRAVSLHDYYYKICLDIFYKLITSDYNLDYDIQAAIDIWWQDKGKSVLAYVLKESAKTTTELPESIRWLSSSFTPAPKKPTNQPTKEKLFNIKKLIFSKPEKPIIMYGSGVTCKQYLTHAPKAIKSSILGISDSNPSKFEQNIEGIKISSFESLRKKEMNQDVIITSHAYVEEIYHQLKGDSALNIYAIAPDDISVLLVNLTLKYGQILNGE</sequence>
<evidence type="ECO:0000313" key="2">
    <source>
        <dbReference type="Proteomes" id="UP001201273"/>
    </source>
</evidence>
<organism evidence="1 2">
    <name type="scientific">Motilimonas cestriensis</name>
    <dbReference type="NCBI Taxonomy" id="2742685"/>
    <lineage>
        <taxon>Bacteria</taxon>
        <taxon>Pseudomonadati</taxon>
        <taxon>Pseudomonadota</taxon>
        <taxon>Gammaproteobacteria</taxon>
        <taxon>Alteromonadales</taxon>
        <taxon>Alteromonadales genera incertae sedis</taxon>
        <taxon>Motilimonas</taxon>
    </lineage>
</organism>
<reference evidence="1 2" key="1">
    <citation type="journal article" date="2022" name="Environ. Microbiol. Rep.">
        <title>Eco-phylogenetic analyses reveal divergent evolution of vitamin B12 metabolism in the marine bacterial family 'Psychromonadaceae'.</title>
        <authorList>
            <person name="Jin X."/>
            <person name="Yang Y."/>
            <person name="Cao H."/>
            <person name="Gao B."/>
            <person name="Zhao Z."/>
        </authorList>
    </citation>
    <scope>NUCLEOTIDE SEQUENCE [LARGE SCALE GENOMIC DNA]</scope>
    <source>
        <strain evidence="1 2">MKS20</strain>
    </source>
</reference>
<name>A0ABS8WCZ1_9GAMM</name>